<accession>A0AAV7N714</accession>
<feature type="compositionally biased region" description="Basic and acidic residues" evidence="1">
    <location>
        <begin position="81"/>
        <end position="90"/>
    </location>
</feature>
<organism evidence="2 3">
    <name type="scientific">Pleurodeles waltl</name>
    <name type="common">Iberian ribbed newt</name>
    <dbReference type="NCBI Taxonomy" id="8319"/>
    <lineage>
        <taxon>Eukaryota</taxon>
        <taxon>Metazoa</taxon>
        <taxon>Chordata</taxon>
        <taxon>Craniata</taxon>
        <taxon>Vertebrata</taxon>
        <taxon>Euteleostomi</taxon>
        <taxon>Amphibia</taxon>
        <taxon>Batrachia</taxon>
        <taxon>Caudata</taxon>
        <taxon>Salamandroidea</taxon>
        <taxon>Salamandridae</taxon>
        <taxon>Pleurodelinae</taxon>
        <taxon>Pleurodeles</taxon>
    </lineage>
</organism>
<evidence type="ECO:0000256" key="1">
    <source>
        <dbReference type="SAM" id="MobiDB-lite"/>
    </source>
</evidence>
<sequence>MCAPQISNPEERWKAAGAALWWRAALELRRTRRGAACIPPWGNSGSTSEVAWVKQARLGAPIPSVSGEEGGTEARAARRTSIMEEKHLHE</sequence>
<dbReference type="Proteomes" id="UP001066276">
    <property type="component" value="Chromosome 9"/>
</dbReference>
<gene>
    <name evidence="2" type="ORF">NDU88_007845</name>
</gene>
<evidence type="ECO:0000313" key="3">
    <source>
        <dbReference type="Proteomes" id="UP001066276"/>
    </source>
</evidence>
<proteinExistence type="predicted"/>
<evidence type="ECO:0000313" key="2">
    <source>
        <dbReference type="EMBL" id="KAJ1110494.1"/>
    </source>
</evidence>
<protein>
    <submittedName>
        <fullName evidence="2">Uncharacterized protein</fullName>
    </submittedName>
</protein>
<comment type="caution">
    <text evidence="2">The sequence shown here is derived from an EMBL/GenBank/DDBJ whole genome shotgun (WGS) entry which is preliminary data.</text>
</comment>
<keyword evidence="3" id="KW-1185">Reference proteome</keyword>
<dbReference type="AlphaFoldDB" id="A0AAV7N714"/>
<feature type="region of interest" description="Disordered" evidence="1">
    <location>
        <begin position="63"/>
        <end position="90"/>
    </location>
</feature>
<reference evidence="2" key="1">
    <citation type="journal article" date="2022" name="bioRxiv">
        <title>Sequencing and chromosome-scale assembly of the giantPleurodeles waltlgenome.</title>
        <authorList>
            <person name="Brown T."/>
            <person name="Elewa A."/>
            <person name="Iarovenko S."/>
            <person name="Subramanian E."/>
            <person name="Araus A.J."/>
            <person name="Petzold A."/>
            <person name="Susuki M."/>
            <person name="Suzuki K.-i.T."/>
            <person name="Hayashi T."/>
            <person name="Toyoda A."/>
            <person name="Oliveira C."/>
            <person name="Osipova E."/>
            <person name="Leigh N.D."/>
            <person name="Simon A."/>
            <person name="Yun M.H."/>
        </authorList>
    </citation>
    <scope>NUCLEOTIDE SEQUENCE</scope>
    <source>
        <strain evidence="2">20211129_DDA</strain>
        <tissue evidence="2">Liver</tissue>
    </source>
</reference>
<dbReference type="EMBL" id="JANPWB010000013">
    <property type="protein sequence ID" value="KAJ1110494.1"/>
    <property type="molecule type" value="Genomic_DNA"/>
</dbReference>
<name>A0AAV7N714_PLEWA</name>